<accession>A0ACB7SYQ4</accession>
<evidence type="ECO:0000313" key="1">
    <source>
        <dbReference type="EMBL" id="KAH6938973.1"/>
    </source>
</evidence>
<organism evidence="1 2">
    <name type="scientific">Hyalomma asiaticum</name>
    <name type="common">Tick</name>
    <dbReference type="NCBI Taxonomy" id="266040"/>
    <lineage>
        <taxon>Eukaryota</taxon>
        <taxon>Metazoa</taxon>
        <taxon>Ecdysozoa</taxon>
        <taxon>Arthropoda</taxon>
        <taxon>Chelicerata</taxon>
        <taxon>Arachnida</taxon>
        <taxon>Acari</taxon>
        <taxon>Parasitiformes</taxon>
        <taxon>Ixodida</taxon>
        <taxon>Ixodoidea</taxon>
        <taxon>Ixodidae</taxon>
        <taxon>Hyalomminae</taxon>
        <taxon>Hyalomma</taxon>
    </lineage>
</organism>
<proteinExistence type="predicted"/>
<protein>
    <submittedName>
        <fullName evidence="1">Uncharacterized protein</fullName>
    </submittedName>
</protein>
<sequence>MIAKIFLLLTVGFTAGQRIEDPIGPPQPYSFSYDITNDFGTRLSQSESGDANNVKTGTYSYSEANGVFRNVQYIADKDGFRATIDTNEPGTKSSAPADVVINSQVLLLACLAAYAAGQVVVQQEDGPPQPYSFNYDTTDEFGTRMTREETSDENNHKVGSYSYTDANGLTRTVRYVADADGFRVTVETNEPGTRTSNPADVQITSSAVEPPPTYNQPAPVAVHTVHAAPAAVAVHAAPAAGVALHAAPVAVHSTPVAVHAAPVAVHAAPVTLHAAPVSFATAQHAVPVTVVGRAKSR</sequence>
<keyword evidence="2" id="KW-1185">Reference proteome</keyword>
<name>A0ACB7SYQ4_HYAAI</name>
<gene>
    <name evidence="1" type="ORF">HPB50_015334</name>
</gene>
<evidence type="ECO:0000313" key="2">
    <source>
        <dbReference type="Proteomes" id="UP000821845"/>
    </source>
</evidence>
<dbReference type="Proteomes" id="UP000821845">
    <property type="component" value="Chromosome 2"/>
</dbReference>
<dbReference type="EMBL" id="CM023482">
    <property type="protein sequence ID" value="KAH6938973.1"/>
    <property type="molecule type" value="Genomic_DNA"/>
</dbReference>
<comment type="caution">
    <text evidence="1">The sequence shown here is derived from an EMBL/GenBank/DDBJ whole genome shotgun (WGS) entry which is preliminary data.</text>
</comment>
<reference evidence="1" key="1">
    <citation type="submission" date="2020-05" db="EMBL/GenBank/DDBJ databases">
        <title>Large-scale comparative analyses of tick genomes elucidate their genetic diversity and vector capacities.</title>
        <authorList>
            <person name="Jia N."/>
            <person name="Wang J."/>
            <person name="Shi W."/>
            <person name="Du L."/>
            <person name="Sun Y."/>
            <person name="Zhan W."/>
            <person name="Jiang J."/>
            <person name="Wang Q."/>
            <person name="Zhang B."/>
            <person name="Ji P."/>
            <person name="Sakyi L.B."/>
            <person name="Cui X."/>
            <person name="Yuan T."/>
            <person name="Jiang B."/>
            <person name="Yang W."/>
            <person name="Lam T.T.-Y."/>
            <person name="Chang Q."/>
            <person name="Ding S."/>
            <person name="Wang X."/>
            <person name="Zhu J."/>
            <person name="Ruan X."/>
            <person name="Zhao L."/>
            <person name="Wei J."/>
            <person name="Que T."/>
            <person name="Du C."/>
            <person name="Cheng J."/>
            <person name="Dai P."/>
            <person name="Han X."/>
            <person name="Huang E."/>
            <person name="Gao Y."/>
            <person name="Liu J."/>
            <person name="Shao H."/>
            <person name="Ye R."/>
            <person name="Li L."/>
            <person name="Wei W."/>
            <person name="Wang X."/>
            <person name="Wang C."/>
            <person name="Yang T."/>
            <person name="Huo Q."/>
            <person name="Li W."/>
            <person name="Guo W."/>
            <person name="Chen H."/>
            <person name="Zhou L."/>
            <person name="Ni X."/>
            <person name="Tian J."/>
            <person name="Zhou Y."/>
            <person name="Sheng Y."/>
            <person name="Liu T."/>
            <person name="Pan Y."/>
            <person name="Xia L."/>
            <person name="Li J."/>
            <person name="Zhao F."/>
            <person name="Cao W."/>
        </authorList>
    </citation>
    <scope>NUCLEOTIDE SEQUENCE</scope>
    <source>
        <strain evidence="1">Hyas-2018</strain>
    </source>
</reference>